<dbReference type="AlphaFoldDB" id="A0A9P4JKB1"/>
<dbReference type="Proteomes" id="UP000799536">
    <property type="component" value="Unassembled WGS sequence"/>
</dbReference>
<dbReference type="PROSITE" id="PS50089">
    <property type="entry name" value="ZF_RING_2"/>
    <property type="match status" value="1"/>
</dbReference>
<dbReference type="InterPro" id="IPR013083">
    <property type="entry name" value="Znf_RING/FYVE/PHD"/>
</dbReference>
<dbReference type="Gene3D" id="3.40.1090.10">
    <property type="entry name" value="Cytosolic phospholipase A2 catalytic domain"/>
    <property type="match status" value="1"/>
</dbReference>
<dbReference type="InterPro" id="IPR016035">
    <property type="entry name" value="Acyl_Trfase/lysoPLipase"/>
</dbReference>
<dbReference type="EMBL" id="ML994053">
    <property type="protein sequence ID" value="KAF2199844.1"/>
    <property type="molecule type" value="Genomic_DNA"/>
</dbReference>
<keyword evidence="1" id="KW-0479">Metal-binding</keyword>
<keyword evidence="12" id="KW-1185">Reference proteome</keyword>
<dbReference type="CDD" id="cd07199">
    <property type="entry name" value="Pat17_PNPLA8_PNPLA9_like"/>
    <property type="match status" value="1"/>
</dbReference>
<dbReference type="GO" id="GO:0019369">
    <property type="term" value="P:arachidonate metabolic process"/>
    <property type="evidence" value="ECO:0007669"/>
    <property type="project" value="TreeGrafter"/>
</dbReference>
<dbReference type="OrthoDB" id="194358at2759"/>
<organism evidence="11 12">
    <name type="scientific">Delitschia confertaspora ATCC 74209</name>
    <dbReference type="NCBI Taxonomy" id="1513339"/>
    <lineage>
        <taxon>Eukaryota</taxon>
        <taxon>Fungi</taxon>
        <taxon>Dikarya</taxon>
        <taxon>Ascomycota</taxon>
        <taxon>Pezizomycotina</taxon>
        <taxon>Dothideomycetes</taxon>
        <taxon>Pleosporomycetidae</taxon>
        <taxon>Pleosporales</taxon>
        <taxon>Delitschiaceae</taxon>
        <taxon>Delitschia</taxon>
    </lineage>
</organism>
<dbReference type="PANTHER" id="PTHR24185">
    <property type="entry name" value="CALCIUM-INDEPENDENT PHOSPHOLIPASE A2-GAMMA"/>
    <property type="match status" value="1"/>
</dbReference>
<dbReference type="InterPro" id="IPR017907">
    <property type="entry name" value="Znf_RING_CS"/>
</dbReference>
<keyword evidence="5 8" id="KW-0442">Lipid degradation</keyword>
<feature type="non-terminal residue" evidence="11">
    <location>
        <position position="367"/>
    </location>
</feature>
<dbReference type="PROSITE" id="PS00518">
    <property type="entry name" value="ZF_RING_1"/>
    <property type="match status" value="1"/>
</dbReference>
<dbReference type="GO" id="GO:0008270">
    <property type="term" value="F:zinc ion binding"/>
    <property type="evidence" value="ECO:0007669"/>
    <property type="project" value="UniProtKB-KW"/>
</dbReference>
<keyword evidence="3 8" id="KW-0378">Hydrolase</keyword>
<feature type="active site" description="Proton acceptor" evidence="8">
    <location>
        <position position="344"/>
    </location>
</feature>
<evidence type="ECO:0000256" key="2">
    <source>
        <dbReference type="ARBA" id="ARBA00022771"/>
    </source>
</evidence>
<feature type="non-terminal residue" evidence="11">
    <location>
        <position position="1"/>
    </location>
</feature>
<feature type="short sequence motif" description="GXGXXG" evidence="8">
    <location>
        <begin position="150"/>
        <end position="155"/>
    </location>
</feature>
<evidence type="ECO:0000256" key="8">
    <source>
        <dbReference type="PROSITE-ProRule" id="PRU01161"/>
    </source>
</evidence>
<keyword evidence="6 8" id="KW-0443">Lipid metabolism</keyword>
<dbReference type="GO" id="GO:0046486">
    <property type="term" value="P:glycerolipid metabolic process"/>
    <property type="evidence" value="ECO:0007669"/>
    <property type="project" value="UniProtKB-ARBA"/>
</dbReference>
<dbReference type="PANTHER" id="PTHR24185:SF1">
    <property type="entry name" value="CALCIUM-INDEPENDENT PHOSPHOLIPASE A2-GAMMA"/>
    <property type="match status" value="1"/>
</dbReference>
<evidence type="ECO:0000256" key="4">
    <source>
        <dbReference type="ARBA" id="ARBA00022833"/>
    </source>
</evidence>
<gene>
    <name evidence="11" type="ORF">GQ43DRAFT_349606</name>
</gene>
<dbReference type="SUPFAM" id="SSF52151">
    <property type="entry name" value="FabD/lysophospholipase-like"/>
    <property type="match status" value="1"/>
</dbReference>
<dbReference type="GO" id="GO:0047499">
    <property type="term" value="F:calcium-independent phospholipase A2 activity"/>
    <property type="evidence" value="ECO:0007669"/>
    <property type="project" value="TreeGrafter"/>
</dbReference>
<keyword evidence="4" id="KW-0862">Zinc</keyword>
<dbReference type="SUPFAM" id="SSF57850">
    <property type="entry name" value="RING/U-box"/>
    <property type="match status" value="1"/>
</dbReference>
<name>A0A9P4JKB1_9PLEO</name>
<proteinExistence type="predicted"/>
<dbReference type="PROSITE" id="PS51635">
    <property type="entry name" value="PNPLA"/>
    <property type="match status" value="1"/>
</dbReference>
<sequence length="367" mass="41720">DFPPQALLEEFYTKPSQRAIEKYSSRSDDHCLFMRGIRREMETMFADFESRSDLGALHLHTEKLKSLWPRFSFFKSSKSCFACLMFMPEKVFDCGHAICNTCVRRFGRKSGTEKHSFLLPSCPLCGQSHSNVIFRLIPPTAGIRVLCLDGGGIRGVVSLTFLQHFERELYNLGCPLREFFDYVCGTSAGGFIAIGVFLMGWTLQECLFRFEDLATKTFMVEQKQKLSITQHIQRLLGAYVRDHRYDSAAIENAFRVEGRAYPRMFNPLQNDTKVAVTTTTARHNIPCVLSNYNGGQRSEGSIYHHVRADTQNHDISLSDAAVCSSAAPFFFKAKDLDNLDTYQDGGLEHNNPAFIASWECSFIWPEK</sequence>
<evidence type="ECO:0000256" key="6">
    <source>
        <dbReference type="ARBA" id="ARBA00023098"/>
    </source>
</evidence>
<feature type="short sequence motif" description="DGA/G" evidence="8">
    <location>
        <begin position="344"/>
        <end position="346"/>
    </location>
</feature>
<feature type="domain" description="RING-type" evidence="9">
    <location>
        <begin position="80"/>
        <end position="125"/>
    </location>
</feature>
<dbReference type="Gene3D" id="3.30.40.10">
    <property type="entry name" value="Zinc/RING finger domain, C3HC4 (zinc finger)"/>
    <property type="match status" value="1"/>
</dbReference>
<evidence type="ECO:0000259" key="9">
    <source>
        <dbReference type="PROSITE" id="PS50089"/>
    </source>
</evidence>
<reference evidence="11" key="1">
    <citation type="journal article" date="2020" name="Stud. Mycol.">
        <title>101 Dothideomycetes genomes: a test case for predicting lifestyles and emergence of pathogens.</title>
        <authorList>
            <person name="Haridas S."/>
            <person name="Albert R."/>
            <person name="Binder M."/>
            <person name="Bloem J."/>
            <person name="Labutti K."/>
            <person name="Salamov A."/>
            <person name="Andreopoulos B."/>
            <person name="Baker S."/>
            <person name="Barry K."/>
            <person name="Bills G."/>
            <person name="Bluhm B."/>
            <person name="Cannon C."/>
            <person name="Castanera R."/>
            <person name="Culley D."/>
            <person name="Daum C."/>
            <person name="Ezra D."/>
            <person name="Gonzalez J."/>
            <person name="Henrissat B."/>
            <person name="Kuo A."/>
            <person name="Liang C."/>
            <person name="Lipzen A."/>
            <person name="Lutzoni F."/>
            <person name="Magnuson J."/>
            <person name="Mondo S."/>
            <person name="Nolan M."/>
            <person name="Ohm R."/>
            <person name="Pangilinan J."/>
            <person name="Park H.-J."/>
            <person name="Ramirez L."/>
            <person name="Alfaro M."/>
            <person name="Sun H."/>
            <person name="Tritt A."/>
            <person name="Yoshinaga Y."/>
            <person name="Zwiers L.-H."/>
            <person name="Turgeon B."/>
            <person name="Goodwin S."/>
            <person name="Spatafora J."/>
            <person name="Crous P."/>
            <person name="Grigoriev I."/>
        </authorList>
    </citation>
    <scope>NUCLEOTIDE SEQUENCE</scope>
    <source>
        <strain evidence="11">ATCC 74209</strain>
    </source>
</reference>
<dbReference type="GO" id="GO:0016020">
    <property type="term" value="C:membrane"/>
    <property type="evidence" value="ECO:0007669"/>
    <property type="project" value="TreeGrafter"/>
</dbReference>
<evidence type="ECO:0000313" key="11">
    <source>
        <dbReference type="EMBL" id="KAF2199844.1"/>
    </source>
</evidence>
<evidence type="ECO:0000256" key="3">
    <source>
        <dbReference type="ARBA" id="ARBA00022801"/>
    </source>
</evidence>
<evidence type="ECO:0000256" key="7">
    <source>
        <dbReference type="PROSITE-ProRule" id="PRU00175"/>
    </source>
</evidence>
<protein>
    <submittedName>
        <fullName evidence="11">FabD/lysophospholipase-like protein</fullName>
    </submittedName>
</protein>
<dbReference type="InterPro" id="IPR001841">
    <property type="entry name" value="Znf_RING"/>
</dbReference>
<feature type="short sequence motif" description="GXSXG" evidence="8">
    <location>
        <begin position="185"/>
        <end position="189"/>
    </location>
</feature>
<dbReference type="Pfam" id="PF01734">
    <property type="entry name" value="Patatin"/>
    <property type="match status" value="1"/>
</dbReference>
<feature type="active site" description="Nucleophile" evidence="8">
    <location>
        <position position="187"/>
    </location>
</feature>
<accession>A0A9P4JKB1</accession>
<evidence type="ECO:0000256" key="1">
    <source>
        <dbReference type="ARBA" id="ARBA00022723"/>
    </source>
</evidence>
<feature type="domain" description="PNPLA" evidence="10">
    <location>
        <begin position="146"/>
        <end position="357"/>
    </location>
</feature>
<comment type="caution">
    <text evidence="11">The sequence shown here is derived from an EMBL/GenBank/DDBJ whole genome shotgun (WGS) entry which is preliminary data.</text>
</comment>
<evidence type="ECO:0000259" key="10">
    <source>
        <dbReference type="PROSITE" id="PS51635"/>
    </source>
</evidence>
<dbReference type="InterPro" id="IPR002641">
    <property type="entry name" value="PNPLA_dom"/>
</dbReference>
<evidence type="ECO:0000256" key="5">
    <source>
        <dbReference type="ARBA" id="ARBA00022963"/>
    </source>
</evidence>
<keyword evidence="2 7" id="KW-0863">Zinc-finger</keyword>
<evidence type="ECO:0000313" key="12">
    <source>
        <dbReference type="Proteomes" id="UP000799536"/>
    </source>
</evidence>
<dbReference type="GO" id="GO:0016042">
    <property type="term" value="P:lipid catabolic process"/>
    <property type="evidence" value="ECO:0007669"/>
    <property type="project" value="UniProtKB-UniRule"/>
</dbReference>